<dbReference type="EMBL" id="JANIPJ010000008">
    <property type="protein sequence ID" value="MCR2804820.1"/>
    <property type="molecule type" value="Genomic_DNA"/>
</dbReference>
<feature type="site" description="Important for catalytic activity" evidence="7">
    <location>
        <position position="258"/>
    </location>
</feature>
<dbReference type="AlphaFoldDB" id="A0A9X2MR27"/>
<evidence type="ECO:0000256" key="5">
    <source>
        <dbReference type="ARBA" id="ARBA00023239"/>
    </source>
</evidence>
<name>A0A9X2MR27_9BACL</name>
<evidence type="ECO:0000256" key="7">
    <source>
        <dbReference type="HAMAP-Rule" id="MF_02065"/>
    </source>
</evidence>
<gene>
    <name evidence="7 9" type="primary">mltG</name>
    <name evidence="9" type="ORF">NQZ67_13110</name>
</gene>
<feature type="compositionally biased region" description="Basic residues" evidence="8">
    <location>
        <begin position="12"/>
        <end position="22"/>
    </location>
</feature>
<proteinExistence type="inferred from homology"/>
<dbReference type="Gene3D" id="3.30.160.60">
    <property type="entry name" value="Classic Zinc Finger"/>
    <property type="match status" value="1"/>
</dbReference>
<comment type="function">
    <text evidence="7">Functions as a peptidoglycan terminase that cleaves nascent peptidoglycan strands endolytically to terminate their elongation.</text>
</comment>
<evidence type="ECO:0000256" key="2">
    <source>
        <dbReference type="ARBA" id="ARBA00022692"/>
    </source>
</evidence>
<dbReference type="GO" id="GO:0071555">
    <property type="term" value="P:cell wall organization"/>
    <property type="evidence" value="ECO:0007669"/>
    <property type="project" value="UniProtKB-KW"/>
</dbReference>
<dbReference type="HAMAP" id="MF_02065">
    <property type="entry name" value="MltG"/>
    <property type="match status" value="1"/>
</dbReference>
<comment type="subcellular location">
    <subcellularLocation>
        <location evidence="7">Cell membrane</location>
        <topology evidence="7">Single-pass membrane protein</topology>
    </subcellularLocation>
</comment>
<dbReference type="EC" id="4.2.2.29" evidence="7"/>
<dbReference type="PANTHER" id="PTHR30518:SF2">
    <property type="entry name" value="ENDOLYTIC MUREIN TRANSGLYCOSYLASE"/>
    <property type="match status" value="1"/>
</dbReference>
<keyword evidence="5 7" id="KW-0456">Lyase</keyword>
<feature type="compositionally biased region" description="Basic and acidic residues" evidence="8">
    <location>
        <begin position="1"/>
        <end position="11"/>
    </location>
</feature>
<keyword evidence="10" id="KW-1185">Reference proteome</keyword>
<comment type="similarity">
    <text evidence="7">Belongs to the transglycosylase MltG family.</text>
</comment>
<dbReference type="InterPro" id="IPR003770">
    <property type="entry name" value="MLTG-like"/>
</dbReference>
<feature type="region of interest" description="Disordered" evidence="8">
    <location>
        <begin position="1"/>
        <end position="22"/>
    </location>
</feature>
<evidence type="ECO:0000256" key="8">
    <source>
        <dbReference type="SAM" id="MobiDB-lite"/>
    </source>
</evidence>
<dbReference type="GO" id="GO:0008932">
    <property type="term" value="F:lytic endotransglycosylase activity"/>
    <property type="evidence" value="ECO:0007669"/>
    <property type="project" value="UniProtKB-UniRule"/>
</dbReference>
<dbReference type="RefSeq" id="WP_257446191.1">
    <property type="nucleotide sequence ID" value="NZ_JANIPJ010000008.1"/>
</dbReference>
<comment type="catalytic activity">
    <reaction evidence="7">
        <text>a peptidoglycan chain = a peptidoglycan chain with N-acetyl-1,6-anhydromuramyl-[peptide] at the reducing end + a peptidoglycan chain with N-acetylglucosamine at the non-reducing end.</text>
        <dbReference type="EC" id="4.2.2.29"/>
    </reaction>
</comment>
<dbReference type="Gene3D" id="3.30.1490.480">
    <property type="entry name" value="Endolytic murein transglycosylase"/>
    <property type="match status" value="2"/>
</dbReference>
<sequence length="376" mass="41863">MRLDTTEESQKQNKKRKRRKQQGPRRWLINLWVAVSLLGIMAIVAGGAGFYVWNSLQPTSKGEAKEITITRGMSANSVADLLEENGIIKNGFVFSYYLQLKDEGSRFQAGTYQLSPGMDNASIIAKLNAGDTIKEETIKFTIPEGLTVLQIADKLAAEGIVDKTKFLELAETSRAWGDAETVRSIPENAALHKRLEGYLFPETYEMKKGSTEEDILIRMLTETDRKLGALPDDWQAALEASGRTMHEILTIASLVEREVVVDEERALVAGVIYNRLQEPMRLQIDATVQYALDAPKEVLSLSDLEIDSPYNTYKIDGLPPGPIASPSLASIEAALYPADTNYLFYVTKKDGSQTHLFAETFKEHQRNIAKSEQAAQ</sequence>
<evidence type="ECO:0000256" key="1">
    <source>
        <dbReference type="ARBA" id="ARBA00022475"/>
    </source>
</evidence>
<keyword evidence="4 7" id="KW-0472">Membrane</keyword>
<dbReference type="CDD" id="cd08010">
    <property type="entry name" value="MltG_like"/>
    <property type="match status" value="1"/>
</dbReference>
<evidence type="ECO:0000313" key="10">
    <source>
        <dbReference type="Proteomes" id="UP001141950"/>
    </source>
</evidence>
<dbReference type="PANTHER" id="PTHR30518">
    <property type="entry name" value="ENDOLYTIC MUREIN TRANSGLYCOSYLASE"/>
    <property type="match status" value="1"/>
</dbReference>
<protein>
    <recommendedName>
        <fullName evidence="7">Endolytic murein transglycosylase</fullName>
        <ecNumber evidence="7">4.2.2.29</ecNumber>
    </recommendedName>
    <alternativeName>
        <fullName evidence="7">Peptidoglycan lytic transglycosylase</fullName>
    </alternativeName>
    <alternativeName>
        <fullName evidence="7">Peptidoglycan polymerization terminase</fullName>
    </alternativeName>
</protein>
<dbReference type="Proteomes" id="UP001141950">
    <property type="component" value="Unassembled WGS sequence"/>
</dbReference>
<evidence type="ECO:0000256" key="3">
    <source>
        <dbReference type="ARBA" id="ARBA00022989"/>
    </source>
</evidence>
<feature type="transmembrane region" description="Helical" evidence="7">
    <location>
        <begin position="27"/>
        <end position="53"/>
    </location>
</feature>
<evidence type="ECO:0000313" key="9">
    <source>
        <dbReference type="EMBL" id="MCR2804820.1"/>
    </source>
</evidence>
<dbReference type="GO" id="GO:0005886">
    <property type="term" value="C:plasma membrane"/>
    <property type="evidence" value="ECO:0007669"/>
    <property type="project" value="UniProtKB-SubCell"/>
</dbReference>
<reference evidence="9" key="1">
    <citation type="submission" date="2022-08" db="EMBL/GenBank/DDBJ databases">
        <title>The genomic sequence of strain Paenibacillus sp. SCIV0701.</title>
        <authorList>
            <person name="Zhao H."/>
        </authorList>
    </citation>
    <scope>NUCLEOTIDE SEQUENCE</scope>
    <source>
        <strain evidence="9">SCIV0701</strain>
    </source>
</reference>
<accession>A0A9X2MR27</accession>
<dbReference type="Pfam" id="PF02618">
    <property type="entry name" value="YceG"/>
    <property type="match status" value="1"/>
</dbReference>
<comment type="caution">
    <text evidence="9">The sequence shown here is derived from an EMBL/GenBank/DDBJ whole genome shotgun (WGS) entry which is preliminary data.</text>
</comment>
<organism evidence="9 10">
    <name type="scientific">Paenibacillus soyae</name>
    <dbReference type="NCBI Taxonomy" id="2969249"/>
    <lineage>
        <taxon>Bacteria</taxon>
        <taxon>Bacillati</taxon>
        <taxon>Bacillota</taxon>
        <taxon>Bacilli</taxon>
        <taxon>Bacillales</taxon>
        <taxon>Paenibacillaceae</taxon>
        <taxon>Paenibacillus</taxon>
    </lineage>
</organism>
<evidence type="ECO:0000256" key="6">
    <source>
        <dbReference type="ARBA" id="ARBA00023316"/>
    </source>
</evidence>
<keyword evidence="3 7" id="KW-1133">Transmembrane helix</keyword>
<dbReference type="GO" id="GO:0009252">
    <property type="term" value="P:peptidoglycan biosynthetic process"/>
    <property type="evidence" value="ECO:0007669"/>
    <property type="project" value="UniProtKB-UniRule"/>
</dbReference>
<keyword evidence="2 7" id="KW-0812">Transmembrane</keyword>
<evidence type="ECO:0000256" key="4">
    <source>
        <dbReference type="ARBA" id="ARBA00023136"/>
    </source>
</evidence>
<dbReference type="NCBIfam" id="TIGR00247">
    <property type="entry name" value="endolytic transglycosylase MltG"/>
    <property type="match status" value="1"/>
</dbReference>
<keyword evidence="6 7" id="KW-0961">Cell wall biogenesis/degradation</keyword>
<keyword evidence="1 7" id="KW-1003">Cell membrane</keyword>